<evidence type="ECO:0000256" key="5">
    <source>
        <dbReference type="ARBA" id="ARBA00022989"/>
    </source>
</evidence>
<dbReference type="SUPFAM" id="SSF144091">
    <property type="entry name" value="Rhomboid-like"/>
    <property type="match status" value="1"/>
</dbReference>
<comment type="similarity">
    <text evidence="2">Belongs to the peptidase S54 family.</text>
</comment>
<evidence type="ECO:0000313" key="9">
    <source>
        <dbReference type="EMBL" id="ODV89874.1"/>
    </source>
</evidence>
<evidence type="ECO:0000313" key="10">
    <source>
        <dbReference type="Proteomes" id="UP000095023"/>
    </source>
</evidence>
<keyword evidence="10" id="KW-1185">Reference proteome</keyword>
<dbReference type="AlphaFoldDB" id="A0A1E4TDP8"/>
<evidence type="ECO:0000256" key="2">
    <source>
        <dbReference type="ARBA" id="ARBA00009045"/>
    </source>
</evidence>
<dbReference type="Gene3D" id="1.20.1540.10">
    <property type="entry name" value="Rhomboid-like"/>
    <property type="match status" value="1"/>
</dbReference>
<keyword evidence="5 7" id="KW-1133">Transmembrane helix</keyword>
<feature type="domain" description="Peptidase S54 rhomboid" evidence="8">
    <location>
        <begin position="155"/>
        <end position="306"/>
    </location>
</feature>
<dbReference type="InterPro" id="IPR022764">
    <property type="entry name" value="Peptidase_S54_rhomboid_dom"/>
</dbReference>
<dbReference type="GO" id="GO:0006465">
    <property type="term" value="P:signal peptide processing"/>
    <property type="evidence" value="ECO:0007669"/>
    <property type="project" value="TreeGrafter"/>
</dbReference>
<evidence type="ECO:0000256" key="7">
    <source>
        <dbReference type="SAM" id="Phobius"/>
    </source>
</evidence>
<dbReference type="OrthoDB" id="10260614at2759"/>
<dbReference type="Pfam" id="PF01694">
    <property type="entry name" value="Rhomboid"/>
    <property type="match status" value="1"/>
</dbReference>
<proteinExistence type="inferred from homology"/>
<dbReference type="GO" id="GO:0016020">
    <property type="term" value="C:membrane"/>
    <property type="evidence" value="ECO:0007669"/>
    <property type="project" value="UniProtKB-SubCell"/>
</dbReference>
<keyword evidence="3 7" id="KW-0812">Transmembrane</keyword>
<name>A0A1E4TDP8_9ASCO</name>
<reference evidence="10" key="1">
    <citation type="submission" date="2016-02" db="EMBL/GenBank/DDBJ databases">
        <title>Comparative genomics of biotechnologically important yeasts.</title>
        <authorList>
            <consortium name="DOE Joint Genome Institute"/>
            <person name="Riley R."/>
            <person name="Haridas S."/>
            <person name="Wolfe K.H."/>
            <person name="Lopes M.R."/>
            <person name="Hittinger C.T."/>
            <person name="Goker M."/>
            <person name="Salamov A."/>
            <person name="Wisecaver J."/>
            <person name="Long T.M."/>
            <person name="Aerts A.L."/>
            <person name="Barry K."/>
            <person name="Choi C."/>
            <person name="Clum A."/>
            <person name="Coughlan A.Y."/>
            <person name="Deshpande S."/>
            <person name="Douglass A.P."/>
            <person name="Hanson S.J."/>
            <person name="Klenk H.-P."/>
            <person name="Labutti K."/>
            <person name="Lapidus A."/>
            <person name="Lindquist E."/>
            <person name="Lipzen A."/>
            <person name="Meier-Kolthoff J.P."/>
            <person name="Ohm R.A."/>
            <person name="Otillar R.P."/>
            <person name="Pangilinan J."/>
            <person name="Peng Y."/>
            <person name="Rokas A."/>
            <person name="Rosa C.A."/>
            <person name="Scheuner C."/>
            <person name="Sibirny A.A."/>
            <person name="Slot J.C."/>
            <person name="Stielow J.B."/>
            <person name="Sun H."/>
            <person name="Kurtzman C.P."/>
            <person name="Blackwell M."/>
            <person name="Jeffries T.W."/>
            <person name="Grigoriev I.V."/>
        </authorList>
    </citation>
    <scope>NUCLEOTIDE SEQUENCE [LARGE SCALE GENOMIC DNA]</scope>
    <source>
        <strain evidence="10">NRRL Y-17796</strain>
    </source>
</reference>
<feature type="transmembrane region" description="Helical" evidence="7">
    <location>
        <begin position="113"/>
        <end position="130"/>
    </location>
</feature>
<dbReference type="PANTHER" id="PTHR43731">
    <property type="entry name" value="RHOMBOID PROTEASE"/>
    <property type="match status" value="1"/>
</dbReference>
<dbReference type="InterPro" id="IPR035952">
    <property type="entry name" value="Rhomboid-like_sf"/>
</dbReference>
<keyword evidence="4" id="KW-0378">Hydrolase</keyword>
<organism evidence="9 10">
    <name type="scientific">Tortispora caseinolytica NRRL Y-17796</name>
    <dbReference type="NCBI Taxonomy" id="767744"/>
    <lineage>
        <taxon>Eukaryota</taxon>
        <taxon>Fungi</taxon>
        <taxon>Dikarya</taxon>
        <taxon>Ascomycota</taxon>
        <taxon>Saccharomycotina</taxon>
        <taxon>Trigonopsidomycetes</taxon>
        <taxon>Trigonopsidales</taxon>
        <taxon>Trigonopsidaceae</taxon>
        <taxon>Tortispora</taxon>
    </lineage>
</organism>
<dbReference type="PANTHER" id="PTHR43731:SF14">
    <property type="entry name" value="PRESENILIN-ASSOCIATED RHOMBOID-LIKE PROTEIN, MITOCHONDRIAL"/>
    <property type="match status" value="1"/>
</dbReference>
<feature type="transmembrane region" description="Helical" evidence="7">
    <location>
        <begin position="79"/>
        <end position="101"/>
    </location>
</feature>
<evidence type="ECO:0000256" key="4">
    <source>
        <dbReference type="ARBA" id="ARBA00022801"/>
    </source>
</evidence>
<feature type="transmembrane region" description="Helical" evidence="7">
    <location>
        <begin position="208"/>
        <end position="231"/>
    </location>
</feature>
<gene>
    <name evidence="9" type="ORF">CANCADRAFT_1608</name>
</gene>
<evidence type="ECO:0000256" key="6">
    <source>
        <dbReference type="ARBA" id="ARBA00023136"/>
    </source>
</evidence>
<evidence type="ECO:0000259" key="8">
    <source>
        <dbReference type="Pfam" id="PF01694"/>
    </source>
</evidence>
<evidence type="ECO:0000256" key="1">
    <source>
        <dbReference type="ARBA" id="ARBA00004141"/>
    </source>
</evidence>
<accession>A0A1E4TDP8</accession>
<comment type="subcellular location">
    <subcellularLocation>
        <location evidence="1">Membrane</location>
        <topology evidence="1">Multi-pass membrane protein</topology>
    </subcellularLocation>
</comment>
<evidence type="ECO:0000256" key="3">
    <source>
        <dbReference type="ARBA" id="ARBA00022692"/>
    </source>
</evidence>
<dbReference type="GO" id="GO:0004252">
    <property type="term" value="F:serine-type endopeptidase activity"/>
    <property type="evidence" value="ECO:0007669"/>
    <property type="project" value="InterPro"/>
</dbReference>
<protein>
    <recommendedName>
        <fullName evidence="8">Peptidase S54 rhomboid domain-containing protein</fullName>
    </recommendedName>
</protein>
<feature type="transmembrane region" description="Helical" evidence="7">
    <location>
        <begin position="174"/>
        <end position="196"/>
    </location>
</feature>
<dbReference type="Proteomes" id="UP000095023">
    <property type="component" value="Unassembled WGS sequence"/>
</dbReference>
<dbReference type="InterPro" id="IPR050925">
    <property type="entry name" value="Rhomboid_protease_S54"/>
</dbReference>
<dbReference type="EMBL" id="KV453842">
    <property type="protein sequence ID" value="ODV89874.1"/>
    <property type="molecule type" value="Genomic_DNA"/>
</dbReference>
<sequence length="330" mass="36986">MSIRFLNQFSLLKPHKLLNLQAKPSTLLTCRSIHSATLPRLSVRSANCFKFPRNNLRSSFHTKRNYSYYEPPVFKWRTVALAGTTALVSSWLFYNIFPLLFLTKPLEVLNASPHKVLMVLIATNVFVWFKGYMGKVGKIPRLYYLGTGAQFNIQSMFLSAFNHASLAHLAVNMFVLYGFGSDMIQVLGPASFLTLYFSATAWSSFFSVLIRTLAGTSSLSVGASGAVFGVVNSFAQCFPSSRIALYFIPMPITIGPFMTIVFGATTLLALATATNRTPSILSNSIIDHGGHLGGMIYGWVYIRYIAPRMHEQFFVPYMREQERQRLASFE</sequence>
<feature type="transmembrane region" description="Helical" evidence="7">
    <location>
        <begin position="243"/>
        <end position="270"/>
    </location>
</feature>
<keyword evidence="6 7" id="KW-0472">Membrane</keyword>